<dbReference type="InterPro" id="IPR041931">
    <property type="entry name" value="DNA_pol3_alpha_thumb_dom"/>
</dbReference>
<comment type="catalytic activity">
    <reaction evidence="12">
        <text>DNA(n) + a 2'-deoxyribonucleoside 5'-triphosphate = DNA(n+1) + diphosphate</text>
        <dbReference type="Rhea" id="RHEA:22508"/>
        <dbReference type="Rhea" id="RHEA-COMP:17339"/>
        <dbReference type="Rhea" id="RHEA-COMP:17340"/>
        <dbReference type="ChEBI" id="CHEBI:33019"/>
        <dbReference type="ChEBI" id="CHEBI:61560"/>
        <dbReference type="ChEBI" id="CHEBI:173112"/>
        <dbReference type="EC" id="2.7.7.7"/>
    </reaction>
</comment>
<evidence type="ECO:0000256" key="3">
    <source>
        <dbReference type="ARBA" id="ARBA00012417"/>
    </source>
</evidence>
<dbReference type="GO" id="GO:0005737">
    <property type="term" value="C:cytoplasm"/>
    <property type="evidence" value="ECO:0007669"/>
    <property type="project" value="UniProtKB-SubCell"/>
</dbReference>
<dbReference type="Proteomes" id="UP000631034">
    <property type="component" value="Unassembled WGS sequence"/>
</dbReference>
<dbReference type="Pfam" id="PF14579">
    <property type="entry name" value="HHH_6"/>
    <property type="match status" value="1"/>
</dbReference>
<dbReference type="CDD" id="cd07433">
    <property type="entry name" value="PHP_PolIIIA_DnaE1"/>
    <property type="match status" value="1"/>
</dbReference>
<comment type="subunit">
    <text evidence="11">DNA polymerase III contains a core (composed of alpha, epsilon and theta chains) that associates with a tau subunit. This core dimerizes to form the POLIII' complex. PolIII' associates with the gamma complex (composed of gamma, delta, delta', psi and chi chains) and with the beta chain to form the complete DNA polymerase III complex.</text>
</comment>
<evidence type="ECO:0000256" key="1">
    <source>
        <dbReference type="ARBA" id="ARBA00004496"/>
    </source>
</evidence>
<dbReference type="GO" id="GO:0008408">
    <property type="term" value="F:3'-5' exonuclease activity"/>
    <property type="evidence" value="ECO:0007669"/>
    <property type="project" value="InterPro"/>
</dbReference>
<evidence type="ECO:0000256" key="11">
    <source>
        <dbReference type="ARBA" id="ARBA00026073"/>
    </source>
</evidence>
<protein>
    <recommendedName>
        <fullName evidence="4">DNA polymerase III subunit alpha</fullName>
        <ecNumber evidence="3">2.7.7.7</ecNumber>
    </recommendedName>
</protein>
<proteinExistence type="inferred from homology"/>
<keyword evidence="7 14" id="KW-0548">Nucleotidyltransferase</keyword>
<gene>
    <name evidence="14" type="primary">dnaE</name>
    <name evidence="14" type="ORF">IHV25_03960</name>
</gene>
<dbReference type="RefSeq" id="WP_192533810.1">
    <property type="nucleotide sequence ID" value="NZ_JACZHT010000002.1"/>
</dbReference>
<keyword evidence="6 14" id="KW-0808">Transferase</keyword>
<name>A0A8J6YW58_9PROT</name>
<dbReference type="InterPro" id="IPR004805">
    <property type="entry name" value="DnaE2/DnaE/PolC"/>
</dbReference>
<dbReference type="InterPro" id="IPR016195">
    <property type="entry name" value="Pol/histidinol_Pase-like"/>
</dbReference>
<organism evidence="14 15">
    <name type="scientific">Phaeovibrio sulfidiphilus</name>
    <dbReference type="NCBI Taxonomy" id="1220600"/>
    <lineage>
        <taxon>Bacteria</taxon>
        <taxon>Pseudomonadati</taxon>
        <taxon>Pseudomonadota</taxon>
        <taxon>Alphaproteobacteria</taxon>
        <taxon>Rhodospirillales</taxon>
        <taxon>Rhodospirillaceae</taxon>
        <taxon>Phaeovibrio</taxon>
    </lineage>
</organism>
<comment type="similarity">
    <text evidence="2">Belongs to the DNA polymerase type-C family. DnaE subfamily.</text>
</comment>
<evidence type="ECO:0000256" key="9">
    <source>
        <dbReference type="ARBA" id="ARBA00022932"/>
    </source>
</evidence>
<evidence type="ECO:0000256" key="8">
    <source>
        <dbReference type="ARBA" id="ARBA00022705"/>
    </source>
</evidence>
<dbReference type="NCBIfam" id="TIGR00594">
    <property type="entry name" value="polc"/>
    <property type="match status" value="1"/>
</dbReference>
<dbReference type="Pfam" id="PF17657">
    <property type="entry name" value="DNA_pol3_finger"/>
    <property type="match status" value="1"/>
</dbReference>
<dbReference type="EC" id="2.7.7.7" evidence="3"/>
<evidence type="ECO:0000313" key="15">
    <source>
        <dbReference type="Proteomes" id="UP000631034"/>
    </source>
</evidence>
<dbReference type="InterPro" id="IPR040982">
    <property type="entry name" value="DNA_pol3_finger"/>
</dbReference>
<keyword evidence="15" id="KW-1185">Reference proteome</keyword>
<dbReference type="InterPro" id="IPR004013">
    <property type="entry name" value="PHP_dom"/>
</dbReference>
<evidence type="ECO:0000313" key="14">
    <source>
        <dbReference type="EMBL" id="MBE1236807.1"/>
    </source>
</evidence>
<evidence type="ECO:0000259" key="13">
    <source>
        <dbReference type="SMART" id="SM00481"/>
    </source>
</evidence>
<dbReference type="CDD" id="cd04485">
    <property type="entry name" value="DnaE_OBF"/>
    <property type="match status" value="1"/>
</dbReference>
<dbReference type="Gene3D" id="1.10.10.1600">
    <property type="entry name" value="Bacterial DNA polymerase III alpha subunit, thumb domain"/>
    <property type="match status" value="1"/>
</dbReference>
<evidence type="ECO:0000256" key="7">
    <source>
        <dbReference type="ARBA" id="ARBA00022695"/>
    </source>
</evidence>
<dbReference type="NCBIfam" id="NF004226">
    <property type="entry name" value="PRK05673.1"/>
    <property type="match status" value="1"/>
</dbReference>
<comment type="function">
    <text evidence="10">DNA polymerase III is a complex, multichain enzyme responsible for most of the replicative synthesis in bacteria. This DNA polymerase also exhibits 3' to 5' exonuclease activity. The alpha chain is the DNA polymerase.</text>
</comment>
<evidence type="ECO:0000256" key="6">
    <source>
        <dbReference type="ARBA" id="ARBA00022679"/>
    </source>
</evidence>
<dbReference type="InterPro" id="IPR049821">
    <property type="entry name" value="PolIIIA_DnaE1_PHP"/>
</dbReference>
<dbReference type="InterPro" id="IPR003141">
    <property type="entry name" value="Pol/His_phosphatase_N"/>
</dbReference>
<dbReference type="InterPro" id="IPR011708">
    <property type="entry name" value="DNA_pol3_alpha_NTPase_dom"/>
</dbReference>
<comment type="subcellular location">
    <subcellularLocation>
        <location evidence="1">Cytoplasm</location>
    </subcellularLocation>
</comment>
<dbReference type="InterPro" id="IPR029460">
    <property type="entry name" value="DNAPol_HHH"/>
</dbReference>
<keyword evidence="9" id="KW-0239">DNA-directed DNA polymerase</keyword>
<dbReference type="EMBL" id="JACZHT010000002">
    <property type="protein sequence ID" value="MBE1236807.1"/>
    <property type="molecule type" value="Genomic_DNA"/>
</dbReference>
<evidence type="ECO:0000256" key="5">
    <source>
        <dbReference type="ARBA" id="ARBA00022490"/>
    </source>
</evidence>
<dbReference type="PANTHER" id="PTHR32294:SF0">
    <property type="entry name" value="DNA POLYMERASE III SUBUNIT ALPHA"/>
    <property type="match status" value="1"/>
</dbReference>
<sequence length="1176" mass="129912">MTATPSPAEETPQLPAVQVPEGSFVHLRVHTALSLSEGAIGIRQLADACRADGMPAVAITDTGNLFGALEFSIAAQDRGVQPVVGIQLAVRNEDTRESGFGASREVRDPDPDTLVLLAQNETGLGNLTRLSSKAFLESARTELPQVRLADIEALSEGLILMTGGVRGPLGRLLLAGRFDEAEAHLLRLKEVFGDRLYVEIQRHDTDEENRIEPRLIDLAYAHDLPLVATNDAFFLKRQQFEAHDVLICLSQKTVLDDPDRRCLTPEHYLKSAAEMRALFADLPEACDNTLVIARRCAVRSPKRKPILPHGPGAGEGMSEGDALRKLARDGLDRRLETEVYTPDMDEAARSEVAAPYRERLDFEIDVIIRMGFPGYFLIVADFIQWAKGKGIPVGPGRGSGAGSVVAWALTITNLNPLRYALLFERFLNPERVSMPDFDIDFCQERRGEVIAYVQERYGTDRVAQIITFGKLQARAVLRSVGRVMQMPLGKVNAICKLVPAPPGKTVMLADAIREEERLRALRDEDPEVAKLLEIGQELEGLYSHASTHAAGVVIGDRPLVDLVPLYRDPNSDMPVTQFNMKWVEQAGLVKFDFLGLKTLSVVATAASLLKRRGIEVDPDTIPLDDRPAYELMSRGETAGVFQLESTGMRDVLKGLKPDTIEDIVAIVALYRPGPMENIPSYIRRKNGEEEVIYMHPSLEPILKETYGIMIYQEQVMQAAQIMAGYSLGGADLLRRAMGKKIKAEMDEQRALFVTGATARGTSQSKANEVFDQMAKFAEYGFNKSHAAAYAIVAYQTAYLKANYPVEFMAATMTFDLNNTDRLAASKMELKRLGIEVLGPDVNRSEATFCPEDGAVRYALGAIKNVGLAAMRDLVAERQENGPFRSLEDFVHRMDLKAVNKRMLENLIKAGALDSLHPDRRSLLDGVELLMRHAQLAGETRSSSQSSLFGDGEDSLPPLNLPKARPWSEMERLSHERDAIGFYLSAHPLDIYADSLERLEVIPLAYLAGHVRSGGSSARVPVAVVPGAKKERISEKSKSRYAFVEISDATAMLETMVFSEQLAASRELLESGQPLFMTVSVRMDSDEIRLSASHIEPLDNAIAKAVQRVRITLGPEISVGELREVLERDGRGKRQITLCLTREERDVDIRLKSGYAVRGETISRLRTLPGILAVREV</sequence>
<feature type="domain" description="Polymerase/histidinol phosphatase N-terminal" evidence="13">
    <location>
        <begin position="25"/>
        <end position="92"/>
    </location>
</feature>
<keyword evidence="5" id="KW-0963">Cytoplasm</keyword>
<keyword evidence="8" id="KW-0235">DNA replication</keyword>
<dbReference type="GO" id="GO:0006260">
    <property type="term" value="P:DNA replication"/>
    <property type="evidence" value="ECO:0007669"/>
    <property type="project" value="UniProtKB-KW"/>
</dbReference>
<reference evidence="14" key="1">
    <citation type="submission" date="2020-10" db="EMBL/GenBank/DDBJ databases">
        <title>Genome sequence of the unusual species of purple photosynthetic bacteria, Phaeovibrio sulfidiphilus DSM 23193, type strain.</title>
        <authorList>
            <person name="Kyndt J.A."/>
            <person name="Meyer T.E."/>
        </authorList>
    </citation>
    <scope>NUCLEOTIDE SEQUENCE</scope>
    <source>
        <strain evidence="14">DSM 23193</strain>
    </source>
</reference>
<dbReference type="AlphaFoldDB" id="A0A8J6YW58"/>
<dbReference type="Pfam" id="PF07733">
    <property type="entry name" value="DNA_pol3_alpha"/>
    <property type="match status" value="1"/>
</dbReference>
<evidence type="ECO:0000256" key="10">
    <source>
        <dbReference type="ARBA" id="ARBA00025611"/>
    </source>
</evidence>
<dbReference type="SUPFAM" id="SSF89550">
    <property type="entry name" value="PHP domain-like"/>
    <property type="match status" value="1"/>
</dbReference>
<dbReference type="SMART" id="SM00481">
    <property type="entry name" value="POLIIIAc"/>
    <property type="match status" value="1"/>
</dbReference>
<comment type="caution">
    <text evidence="14">The sequence shown here is derived from an EMBL/GenBank/DDBJ whole genome shotgun (WGS) entry which is preliminary data.</text>
</comment>
<accession>A0A8J6YW58</accession>
<dbReference type="Gene3D" id="3.20.20.140">
    <property type="entry name" value="Metal-dependent hydrolases"/>
    <property type="match status" value="1"/>
</dbReference>
<dbReference type="GO" id="GO:0003887">
    <property type="term" value="F:DNA-directed DNA polymerase activity"/>
    <property type="evidence" value="ECO:0007669"/>
    <property type="project" value="UniProtKB-KW"/>
</dbReference>
<dbReference type="Pfam" id="PF02811">
    <property type="entry name" value="PHP"/>
    <property type="match status" value="1"/>
</dbReference>
<evidence type="ECO:0000256" key="12">
    <source>
        <dbReference type="ARBA" id="ARBA00049244"/>
    </source>
</evidence>
<dbReference type="Gene3D" id="1.10.150.870">
    <property type="match status" value="1"/>
</dbReference>
<evidence type="ECO:0000256" key="4">
    <source>
        <dbReference type="ARBA" id="ARBA00019114"/>
    </source>
</evidence>
<evidence type="ECO:0000256" key="2">
    <source>
        <dbReference type="ARBA" id="ARBA00009496"/>
    </source>
</evidence>
<dbReference type="PANTHER" id="PTHR32294">
    <property type="entry name" value="DNA POLYMERASE III SUBUNIT ALPHA"/>
    <property type="match status" value="1"/>
</dbReference>